<dbReference type="Proteomes" id="UP000737018">
    <property type="component" value="Unassembled WGS sequence"/>
</dbReference>
<reference evidence="2" key="1">
    <citation type="submission" date="2020-03" db="EMBL/GenBank/DDBJ databases">
        <title>Castanea mollissima Vanexum genome sequencing.</title>
        <authorList>
            <person name="Staton M."/>
        </authorList>
    </citation>
    <scope>NUCLEOTIDE SEQUENCE</scope>
    <source>
        <tissue evidence="2">Leaf</tissue>
    </source>
</reference>
<proteinExistence type="predicted"/>
<dbReference type="Gene3D" id="3.40.50.10140">
    <property type="entry name" value="Toll/interleukin-1 receptor homology (TIR) domain"/>
    <property type="match status" value="1"/>
</dbReference>
<evidence type="ECO:0000256" key="1">
    <source>
        <dbReference type="SAM" id="SignalP"/>
    </source>
</evidence>
<keyword evidence="3" id="KW-1185">Reference proteome</keyword>
<comment type="caution">
    <text evidence="2">The sequence shown here is derived from an EMBL/GenBank/DDBJ whole genome shotgun (WGS) entry which is preliminary data.</text>
</comment>
<organism evidence="2 3">
    <name type="scientific">Castanea mollissima</name>
    <name type="common">Chinese chestnut</name>
    <dbReference type="NCBI Taxonomy" id="60419"/>
    <lineage>
        <taxon>Eukaryota</taxon>
        <taxon>Viridiplantae</taxon>
        <taxon>Streptophyta</taxon>
        <taxon>Embryophyta</taxon>
        <taxon>Tracheophyta</taxon>
        <taxon>Spermatophyta</taxon>
        <taxon>Magnoliopsida</taxon>
        <taxon>eudicotyledons</taxon>
        <taxon>Gunneridae</taxon>
        <taxon>Pentapetalae</taxon>
        <taxon>rosids</taxon>
        <taxon>fabids</taxon>
        <taxon>Fagales</taxon>
        <taxon>Fagaceae</taxon>
        <taxon>Castanea</taxon>
    </lineage>
</organism>
<dbReference type="AlphaFoldDB" id="A0A8J4VIN4"/>
<sequence>MARSFAPSLLVLAPLIALVLPQLVSVGKIPARALPPISLTLLTKGIFAEALLNGSIDKVNNWRTALKEAANLAGFQLEPHGPEPDFIEEIVETMWNILYVESPTSTIPRSAIKGRYFGRDLNGFYFVGFGLFEMKTWIDVDGRSQFRFVFAKLSLRYVDDGYGELSEVDTDGGLCGFAAGGFLSPPSRWWLPSPPWPSSSDSSFWLGGF</sequence>
<keyword evidence="1" id="KW-0732">Signal</keyword>
<evidence type="ECO:0000313" key="2">
    <source>
        <dbReference type="EMBL" id="KAF3950564.1"/>
    </source>
</evidence>
<name>A0A8J4VIN4_9ROSI</name>
<feature type="signal peptide" evidence="1">
    <location>
        <begin position="1"/>
        <end position="21"/>
    </location>
</feature>
<protein>
    <submittedName>
        <fullName evidence="2">Uncharacterized protein</fullName>
    </submittedName>
</protein>
<accession>A0A8J4VIN4</accession>
<dbReference type="InterPro" id="IPR035897">
    <property type="entry name" value="Toll_tir_struct_dom_sf"/>
</dbReference>
<dbReference type="EMBL" id="JRKL02005387">
    <property type="protein sequence ID" value="KAF3950564.1"/>
    <property type="molecule type" value="Genomic_DNA"/>
</dbReference>
<evidence type="ECO:0000313" key="3">
    <source>
        <dbReference type="Proteomes" id="UP000737018"/>
    </source>
</evidence>
<feature type="chain" id="PRO_5035317818" evidence="1">
    <location>
        <begin position="22"/>
        <end position="209"/>
    </location>
</feature>
<gene>
    <name evidence="2" type="ORF">CMV_023703</name>
</gene>